<name>A0A090LAM3_STRRB</name>
<keyword evidence="3" id="KW-1185">Reference proteome</keyword>
<dbReference type="EMBL" id="LN609528">
    <property type="protein sequence ID" value="CEF65173.1"/>
    <property type="molecule type" value="Genomic_DNA"/>
</dbReference>
<evidence type="ECO:0000256" key="1">
    <source>
        <dbReference type="SAM" id="Phobius"/>
    </source>
</evidence>
<dbReference type="WormBase" id="SRAE_1000342600">
    <property type="protein sequence ID" value="SRP06914"/>
    <property type="gene ID" value="WBGene00260043"/>
</dbReference>
<organism evidence="2">
    <name type="scientific">Strongyloides ratti</name>
    <name type="common">Parasitic roundworm</name>
    <dbReference type="NCBI Taxonomy" id="34506"/>
    <lineage>
        <taxon>Eukaryota</taxon>
        <taxon>Metazoa</taxon>
        <taxon>Ecdysozoa</taxon>
        <taxon>Nematoda</taxon>
        <taxon>Chromadorea</taxon>
        <taxon>Rhabditida</taxon>
        <taxon>Tylenchina</taxon>
        <taxon>Panagrolaimomorpha</taxon>
        <taxon>Strongyloidoidea</taxon>
        <taxon>Strongyloididae</taxon>
        <taxon>Strongyloides</taxon>
    </lineage>
</organism>
<dbReference type="RefSeq" id="XP_024504374.1">
    <property type="nucleotide sequence ID" value="XM_024650614.1"/>
</dbReference>
<keyword evidence="1" id="KW-0812">Transmembrane</keyword>
<reference evidence="4" key="2">
    <citation type="submission" date="2020-12" db="UniProtKB">
        <authorList>
            <consortium name="WormBaseParasite"/>
        </authorList>
    </citation>
    <scope>IDENTIFICATION</scope>
</reference>
<feature type="transmembrane region" description="Helical" evidence="1">
    <location>
        <begin position="45"/>
        <end position="69"/>
    </location>
</feature>
<keyword evidence="1" id="KW-0472">Membrane</keyword>
<proteinExistence type="predicted"/>
<sequence>MNNSYFNFNSNVKIPSSTTEFLDKGYWDTMEGQAIITAKRWAKDILISLTSVILLVTIIISISCIRAYIKSRNDALTHDPEDRWVKSMCLESKIPLMNSHLFEEQNNILILKVSENDDVKDLLDNMKKIESNHKNGTVVELTTEIER</sequence>
<evidence type="ECO:0000313" key="5">
    <source>
        <dbReference type="WormBase" id="SRAE_1000342600"/>
    </source>
</evidence>
<reference evidence="2 3" key="1">
    <citation type="submission" date="2014-09" db="EMBL/GenBank/DDBJ databases">
        <authorList>
            <person name="Martin A.A."/>
        </authorList>
    </citation>
    <scope>NUCLEOTIDE SEQUENCE</scope>
    <source>
        <strain evidence="3">ED321</strain>
        <strain evidence="2">ED321 Heterogonic</strain>
    </source>
</reference>
<dbReference type="Proteomes" id="UP000035682">
    <property type="component" value="Unplaced"/>
</dbReference>
<accession>A0A090LAM3</accession>
<evidence type="ECO:0000313" key="4">
    <source>
        <dbReference type="WBParaSite" id="SRAE_1000342600.1"/>
    </source>
</evidence>
<dbReference type="WBParaSite" id="SRAE_1000342600.1">
    <property type="protein sequence ID" value="SRAE_1000342600.1"/>
    <property type="gene ID" value="WBGene00260043"/>
</dbReference>
<protein>
    <submittedName>
        <fullName evidence="2 4">Uncharacterized protein</fullName>
    </submittedName>
</protein>
<gene>
    <name evidence="2 4 5" type="ORF">SRAE_1000342600</name>
</gene>
<evidence type="ECO:0000313" key="3">
    <source>
        <dbReference type="Proteomes" id="UP000035682"/>
    </source>
</evidence>
<evidence type="ECO:0000313" key="2">
    <source>
        <dbReference type="EMBL" id="CEF65173.1"/>
    </source>
</evidence>
<dbReference type="CTD" id="36377538"/>
<keyword evidence="1" id="KW-1133">Transmembrane helix</keyword>
<dbReference type="GeneID" id="36377538"/>
<dbReference type="AlphaFoldDB" id="A0A090LAM3"/>